<gene>
    <name evidence="8" type="ORF">P0082_02925</name>
</gene>
<keyword evidence="3 4" id="KW-0975">Bacterial flagellum</keyword>
<feature type="domain" description="Flagellar hook protein FlgE/F/G-like D1" evidence="7">
    <location>
        <begin position="102"/>
        <end position="163"/>
    </location>
</feature>
<dbReference type="InterPro" id="IPR037925">
    <property type="entry name" value="FlgE/F/G-like"/>
</dbReference>
<accession>A0ABY8MIJ0</accession>
<dbReference type="InterPro" id="IPR001444">
    <property type="entry name" value="Flag_bb_rod_N"/>
</dbReference>
<keyword evidence="9" id="KW-1185">Reference proteome</keyword>
<evidence type="ECO:0000256" key="2">
    <source>
        <dbReference type="ARBA" id="ARBA00009677"/>
    </source>
</evidence>
<keyword evidence="8" id="KW-0969">Cilium</keyword>
<dbReference type="Pfam" id="PF22692">
    <property type="entry name" value="LlgE_F_G_D1"/>
    <property type="match status" value="1"/>
</dbReference>
<evidence type="ECO:0000313" key="8">
    <source>
        <dbReference type="EMBL" id="WGK69831.1"/>
    </source>
</evidence>
<keyword evidence="8" id="KW-0966">Cell projection</keyword>
<feature type="domain" description="Flagellar basal-body/hook protein C-terminal" evidence="6">
    <location>
        <begin position="243"/>
        <end position="284"/>
    </location>
</feature>
<evidence type="ECO:0000259" key="7">
    <source>
        <dbReference type="Pfam" id="PF22692"/>
    </source>
</evidence>
<evidence type="ECO:0000313" key="9">
    <source>
        <dbReference type="Proteomes" id="UP001228690"/>
    </source>
</evidence>
<dbReference type="RefSeq" id="WP_326928023.1">
    <property type="nucleotide sequence ID" value="NZ_CP123443.1"/>
</dbReference>
<dbReference type="InterPro" id="IPR053967">
    <property type="entry name" value="LlgE_F_G-like_D1"/>
</dbReference>
<reference evidence="8 9" key="1">
    <citation type="submission" date="2023-04" db="EMBL/GenBank/DDBJ databases">
        <title>Spirochaete genome identified in red abalone sample constitutes a novel genus.</title>
        <authorList>
            <person name="Sharma S.P."/>
            <person name="Purcell C.M."/>
            <person name="Hyde J.R."/>
            <person name="Severin A.J."/>
        </authorList>
    </citation>
    <scope>NUCLEOTIDE SEQUENCE [LARGE SCALE GENOMIC DNA]</scope>
    <source>
        <strain evidence="8 9">SP-2023</strain>
    </source>
</reference>
<protein>
    <submittedName>
        <fullName evidence="8">Flagellar hook-basal body protein</fullName>
    </submittedName>
</protein>
<name>A0ABY8MIJ0_9SPIO</name>
<keyword evidence="8" id="KW-0282">Flagellum</keyword>
<proteinExistence type="inferred from homology"/>
<dbReference type="PANTHER" id="PTHR30435:SF19">
    <property type="entry name" value="FLAGELLAR BASAL-BODY ROD PROTEIN FLGG"/>
    <property type="match status" value="1"/>
</dbReference>
<dbReference type="SUPFAM" id="SSF117143">
    <property type="entry name" value="Flagellar hook protein flgE"/>
    <property type="match status" value="1"/>
</dbReference>
<dbReference type="EMBL" id="CP123443">
    <property type="protein sequence ID" value="WGK69831.1"/>
    <property type="molecule type" value="Genomic_DNA"/>
</dbReference>
<comment type="similarity">
    <text evidence="2 4">Belongs to the flagella basal body rod proteins family.</text>
</comment>
<dbReference type="PANTHER" id="PTHR30435">
    <property type="entry name" value="FLAGELLAR PROTEIN"/>
    <property type="match status" value="1"/>
</dbReference>
<comment type="subcellular location">
    <subcellularLocation>
        <location evidence="1 4">Bacterial flagellum basal body</location>
    </subcellularLocation>
</comment>
<evidence type="ECO:0000259" key="5">
    <source>
        <dbReference type="Pfam" id="PF00460"/>
    </source>
</evidence>
<dbReference type="InterPro" id="IPR010930">
    <property type="entry name" value="Flg_bb/hook_C_dom"/>
</dbReference>
<dbReference type="InterPro" id="IPR020013">
    <property type="entry name" value="Flagellar_FlgE/F/G"/>
</dbReference>
<feature type="domain" description="Flagellar basal body rod protein N-terminal" evidence="5">
    <location>
        <begin position="5"/>
        <end position="35"/>
    </location>
</feature>
<organism evidence="8 9">
    <name type="scientific">Candidatus Haliotispira prima</name>
    <dbReference type="NCBI Taxonomy" id="3034016"/>
    <lineage>
        <taxon>Bacteria</taxon>
        <taxon>Pseudomonadati</taxon>
        <taxon>Spirochaetota</taxon>
        <taxon>Spirochaetia</taxon>
        <taxon>Spirochaetales</taxon>
        <taxon>Spirochaetaceae</taxon>
        <taxon>Candidatus Haliotispira</taxon>
    </lineage>
</organism>
<dbReference type="Proteomes" id="UP001228690">
    <property type="component" value="Chromosome"/>
</dbReference>
<dbReference type="Pfam" id="PF00460">
    <property type="entry name" value="Flg_bb_rod"/>
    <property type="match status" value="1"/>
</dbReference>
<evidence type="ECO:0000256" key="1">
    <source>
        <dbReference type="ARBA" id="ARBA00004117"/>
    </source>
</evidence>
<sequence length="290" mass="32586">MLRSFYTGTSGLKVQEQRMNNVANNLANVNRTGFKRDVSVMKAFPEMLISRLNDQVQRLPIGSIDNAPVIGMMGTGVESNQTFIDFSQGSLVETEHPYDLGLEGQGFFVVETPQGERYTRNGEFILGKEGYLETKDGLRVLGENGPIQLKLHNFRIDRSGDIFYNPVLQDDPQRLVSERDSIAQGREELLDTLKIVGFDRPQHLEKMGSSLFKPAYESNLEIPLSGEAQSLEALQRPVVRWKMLEKSNINAVAEMVSMIEVQRAYEANQKIIQTDDQLLGRLINGVGDYA</sequence>
<evidence type="ECO:0000259" key="6">
    <source>
        <dbReference type="Pfam" id="PF06429"/>
    </source>
</evidence>
<evidence type="ECO:0000256" key="4">
    <source>
        <dbReference type="RuleBase" id="RU362116"/>
    </source>
</evidence>
<evidence type="ECO:0000256" key="3">
    <source>
        <dbReference type="ARBA" id="ARBA00023143"/>
    </source>
</evidence>
<dbReference type="NCBIfam" id="TIGR03506">
    <property type="entry name" value="FlgEFG_subfam"/>
    <property type="match status" value="1"/>
</dbReference>
<dbReference type="Pfam" id="PF06429">
    <property type="entry name" value="Flg_bbr_C"/>
    <property type="match status" value="1"/>
</dbReference>